<accession>A0AAV7W2G5</accession>
<dbReference type="Proteomes" id="UP001066276">
    <property type="component" value="Chromosome 1_2"/>
</dbReference>
<organism evidence="2 3">
    <name type="scientific">Pleurodeles waltl</name>
    <name type="common">Iberian ribbed newt</name>
    <dbReference type="NCBI Taxonomy" id="8319"/>
    <lineage>
        <taxon>Eukaryota</taxon>
        <taxon>Metazoa</taxon>
        <taxon>Chordata</taxon>
        <taxon>Craniata</taxon>
        <taxon>Vertebrata</taxon>
        <taxon>Euteleostomi</taxon>
        <taxon>Amphibia</taxon>
        <taxon>Batrachia</taxon>
        <taxon>Caudata</taxon>
        <taxon>Salamandroidea</taxon>
        <taxon>Salamandridae</taxon>
        <taxon>Pleurodelinae</taxon>
        <taxon>Pleurodeles</taxon>
    </lineage>
</organism>
<evidence type="ECO:0000256" key="1">
    <source>
        <dbReference type="SAM" id="MobiDB-lite"/>
    </source>
</evidence>
<dbReference type="AlphaFoldDB" id="A0AAV7W2G5"/>
<feature type="region of interest" description="Disordered" evidence="1">
    <location>
        <begin position="97"/>
        <end position="144"/>
    </location>
</feature>
<feature type="region of interest" description="Disordered" evidence="1">
    <location>
        <begin position="60"/>
        <end position="81"/>
    </location>
</feature>
<gene>
    <name evidence="2" type="ORF">NDU88_001756</name>
</gene>
<reference evidence="2" key="1">
    <citation type="journal article" date="2022" name="bioRxiv">
        <title>Sequencing and chromosome-scale assembly of the giantPleurodeles waltlgenome.</title>
        <authorList>
            <person name="Brown T."/>
            <person name="Elewa A."/>
            <person name="Iarovenko S."/>
            <person name="Subramanian E."/>
            <person name="Araus A.J."/>
            <person name="Petzold A."/>
            <person name="Susuki M."/>
            <person name="Suzuki K.-i.T."/>
            <person name="Hayashi T."/>
            <person name="Toyoda A."/>
            <person name="Oliveira C."/>
            <person name="Osipova E."/>
            <person name="Leigh N.D."/>
            <person name="Simon A."/>
            <person name="Yun M.H."/>
        </authorList>
    </citation>
    <scope>NUCLEOTIDE SEQUENCE</scope>
    <source>
        <strain evidence="2">20211129_DDA</strain>
        <tissue evidence="2">Liver</tissue>
    </source>
</reference>
<evidence type="ECO:0000313" key="2">
    <source>
        <dbReference type="EMBL" id="KAJ1206349.1"/>
    </source>
</evidence>
<feature type="compositionally biased region" description="Polar residues" evidence="1">
    <location>
        <begin position="97"/>
        <end position="109"/>
    </location>
</feature>
<feature type="compositionally biased region" description="Basic and acidic residues" evidence="1">
    <location>
        <begin position="116"/>
        <end position="125"/>
    </location>
</feature>
<proteinExistence type="predicted"/>
<dbReference type="EMBL" id="JANPWB010000002">
    <property type="protein sequence ID" value="KAJ1206349.1"/>
    <property type="molecule type" value="Genomic_DNA"/>
</dbReference>
<comment type="caution">
    <text evidence="2">The sequence shown here is derived from an EMBL/GenBank/DDBJ whole genome shotgun (WGS) entry which is preliminary data.</text>
</comment>
<sequence>MPCGGTLAALASGPDLAWSPSSRAAEGVETLWAWEWLESTVHAAGRAAERPVLTERNRCSRARRARKRSEIQAGPGAHAPDLEQIIQERREALHSTAVISASPLVSETELSYPPSDRPKTPDRSSESGYVVGPAVTPATADKLF</sequence>
<protein>
    <submittedName>
        <fullName evidence="2">Uncharacterized protein</fullName>
    </submittedName>
</protein>
<evidence type="ECO:0000313" key="3">
    <source>
        <dbReference type="Proteomes" id="UP001066276"/>
    </source>
</evidence>
<keyword evidence="3" id="KW-1185">Reference proteome</keyword>
<name>A0AAV7W2G5_PLEWA</name>